<dbReference type="Gene3D" id="3.40.30.10">
    <property type="entry name" value="Glutaredoxin"/>
    <property type="match status" value="1"/>
</dbReference>
<dbReference type="PROSITE" id="PS51352">
    <property type="entry name" value="THIOREDOXIN_2"/>
    <property type="match status" value="1"/>
</dbReference>
<dbReference type="PROSITE" id="PS00194">
    <property type="entry name" value="THIOREDOXIN_1"/>
    <property type="match status" value="1"/>
</dbReference>
<dbReference type="Pfam" id="PF00085">
    <property type="entry name" value="Thioredoxin"/>
    <property type="match status" value="1"/>
</dbReference>
<dbReference type="Proteomes" id="UP000011083">
    <property type="component" value="Unassembled WGS sequence"/>
</dbReference>
<dbReference type="KEGG" id="acan:ACA1_074740"/>
<dbReference type="OrthoDB" id="427280at2759"/>
<sequence>MRAKETALVVLCTLLLAGLINASATGSNLIALTDDNFNALVLQREGPILVEFYSPYCGHCTAFAPELEKIANDLQSIMPVGQAQPPTTYSRRVDVTKHRKMTPNYDIKGVPSVFLFGRDKEHPLHYKGRNDQRSVVQFVLTNLNHSYVTLTSPSVALPRFLAEKNEAAALPRIVYFASPTDLDNHEAPVQFVSLALTWKDSALFGFVRGADFVPSWKTTYRIEALPALVVFSPVDLSETVITETWAAEAGVDTTTFSYLYTGSLTDEKQLNEFCMEAGARSSLYYDTHRGYGLSFNRTSFNLLFMVVVVGAVFGFVYWSRRLNHHHHGGKSVLPTTYPPSAPRNFAD</sequence>
<organism evidence="5 6">
    <name type="scientific">Acanthamoeba castellanii (strain ATCC 30010 / Neff)</name>
    <dbReference type="NCBI Taxonomy" id="1257118"/>
    <lineage>
        <taxon>Eukaryota</taxon>
        <taxon>Amoebozoa</taxon>
        <taxon>Discosea</taxon>
        <taxon>Longamoebia</taxon>
        <taxon>Centramoebida</taxon>
        <taxon>Acanthamoebidae</taxon>
        <taxon>Acanthamoeba</taxon>
    </lineage>
</organism>
<gene>
    <name evidence="5" type="ORF">ACA1_074740</name>
</gene>
<dbReference type="GO" id="GO:0034976">
    <property type="term" value="P:response to endoplasmic reticulum stress"/>
    <property type="evidence" value="ECO:0007669"/>
    <property type="project" value="TreeGrafter"/>
</dbReference>
<dbReference type="GO" id="GO:0005788">
    <property type="term" value="C:endoplasmic reticulum lumen"/>
    <property type="evidence" value="ECO:0007669"/>
    <property type="project" value="TreeGrafter"/>
</dbReference>
<evidence type="ECO:0000313" key="5">
    <source>
        <dbReference type="EMBL" id="ELR23907.1"/>
    </source>
</evidence>
<evidence type="ECO:0000313" key="6">
    <source>
        <dbReference type="Proteomes" id="UP000011083"/>
    </source>
</evidence>
<feature type="domain" description="Thioredoxin" evidence="4">
    <location>
        <begin position="18"/>
        <end position="144"/>
    </location>
</feature>
<feature type="region of interest" description="Disordered" evidence="1">
    <location>
        <begin position="327"/>
        <end position="347"/>
    </location>
</feature>
<name>L8HF80_ACACF</name>
<keyword evidence="6" id="KW-1185">Reference proteome</keyword>
<keyword evidence="2" id="KW-1133">Transmembrane helix</keyword>
<dbReference type="InterPro" id="IPR017937">
    <property type="entry name" value="Thioredoxin_CS"/>
</dbReference>
<dbReference type="VEuPathDB" id="AmoebaDB:ACA1_074740"/>
<feature type="signal peptide" evidence="3">
    <location>
        <begin position="1"/>
        <end position="22"/>
    </location>
</feature>
<dbReference type="AlphaFoldDB" id="L8HF80"/>
<feature type="transmembrane region" description="Helical" evidence="2">
    <location>
        <begin position="299"/>
        <end position="318"/>
    </location>
</feature>
<keyword evidence="2" id="KW-0472">Membrane</keyword>
<feature type="chain" id="PRO_5003990686" evidence="3">
    <location>
        <begin position="23"/>
        <end position="347"/>
    </location>
</feature>
<evidence type="ECO:0000256" key="2">
    <source>
        <dbReference type="SAM" id="Phobius"/>
    </source>
</evidence>
<accession>L8HF80</accession>
<dbReference type="InterPro" id="IPR013766">
    <property type="entry name" value="Thioredoxin_domain"/>
</dbReference>
<protein>
    <submittedName>
        <fullName evidence="5">Thioredoxin domain containing protein</fullName>
    </submittedName>
</protein>
<evidence type="ECO:0000259" key="4">
    <source>
        <dbReference type="PROSITE" id="PS51352"/>
    </source>
</evidence>
<dbReference type="SUPFAM" id="SSF52833">
    <property type="entry name" value="Thioredoxin-like"/>
    <property type="match status" value="1"/>
</dbReference>
<proteinExistence type="predicted"/>
<dbReference type="GO" id="GO:0015035">
    <property type="term" value="F:protein-disulfide reductase activity"/>
    <property type="evidence" value="ECO:0007669"/>
    <property type="project" value="TreeGrafter"/>
</dbReference>
<dbReference type="EMBL" id="KB007842">
    <property type="protein sequence ID" value="ELR23907.1"/>
    <property type="molecule type" value="Genomic_DNA"/>
</dbReference>
<dbReference type="InterPro" id="IPR036249">
    <property type="entry name" value="Thioredoxin-like_sf"/>
</dbReference>
<dbReference type="PANTHER" id="PTHR45815:SF3">
    <property type="entry name" value="PROTEIN DISULFIDE-ISOMERASE A6"/>
    <property type="match status" value="1"/>
</dbReference>
<evidence type="ECO:0000256" key="1">
    <source>
        <dbReference type="SAM" id="MobiDB-lite"/>
    </source>
</evidence>
<evidence type="ECO:0000256" key="3">
    <source>
        <dbReference type="SAM" id="SignalP"/>
    </source>
</evidence>
<dbReference type="RefSeq" id="XP_004353435.1">
    <property type="nucleotide sequence ID" value="XM_004353383.1"/>
</dbReference>
<dbReference type="STRING" id="1257118.L8HF80"/>
<keyword evidence="2" id="KW-0812">Transmembrane</keyword>
<dbReference type="PANTHER" id="PTHR45815">
    <property type="entry name" value="PROTEIN DISULFIDE-ISOMERASE A6"/>
    <property type="match status" value="1"/>
</dbReference>
<reference evidence="5 6" key="1">
    <citation type="journal article" date="2013" name="Genome Biol.">
        <title>Genome of Acanthamoeba castellanii highlights extensive lateral gene transfer and early evolution of tyrosine kinase signaling.</title>
        <authorList>
            <person name="Clarke M."/>
            <person name="Lohan A.J."/>
            <person name="Liu B."/>
            <person name="Lagkouvardos I."/>
            <person name="Roy S."/>
            <person name="Zafar N."/>
            <person name="Bertelli C."/>
            <person name="Schilde C."/>
            <person name="Kianianmomeni A."/>
            <person name="Burglin T.R."/>
            <person name="Frech C."/>
            <person name="Turcotte B."/>
            <person name="Kopec K.O."/>
            <person name="Synnott J.M."/>
            <person name="Choo C."/>
            <person name="Paponov I."/>
            <person name="Finkler A."/>
            <person name="Soon Heng Tan C."/>
            <person name="Hutchins A.P."/>
            <person name="Weinmeier T."/>
            <person name="Rattei T."/>
            <person name="Chu J.S."/>
            <person name="Gimenez G."/>
            <person name="Irimia M."/>
            <person name="Rigden D.J."/>
            <person name="Fitzpatrick D.A."/>
            <person name="Lorenzo-Morales J."/>
            <person name="Bateman A."/>
            <person name="Chiu C.H."/>
            <person name="Tang P."/>
            <person name="Hegemann P."/>
            <person name="Fromm H."/>
            <person name="Raoult D."/>
            <person name="Greub G."/>
            <person name="Miranda-Saavedra D."/>
            <person name="Chen N."/>
            <person name="Nash P."/>
            <person name="Ginger M.L."/>
            <person name="Horn M."/>
            <person name="Schaap P."/>
            <person name="Caler L."/>
            <person name="Loftus B."/>
        </authorList>
    </citation>
    <scope>NUCLEOTIDE SEQUENCE [LARGE SCALE GENOMIC DNA]</scope>
    <source>
        <strain evidence="5 6">Neff</strain>
    </source>
</reference>
<dbReference type="GeneID" id="14924904"/>
<keyword evidence="3" id="KW-0732">Signal</keyword>